<dbReference type="CDD" id="cd06261">
    <property type="entry name" value="TM_PBP2"/>
    <property type="match status" value="2"/>
</dbReference>
<evidence type="ECO:0000256" key="5">
    <source>
        <dbReference type="ARBA" id="ARBA00022692"/>
    </source>
</evidence>
<dbReference type="GO" id="GO:0055085">
    <property type="term" value="P:transmembrane transport"/>
    <property type="evidence" value="ECO:0007669"/>
    <property type="project" value="InterPro"/>
</dbReference>
<dbReference type="SUPFAM" id="SSF161098">
    <property type="entry name" value="MetI-like"/>
    <property type="match status" value="2"/>
</dbReference>
<keyword evidence="7 8" id="KW-0472">Membrane</keyword>
<feature type="transmembrane region" description="Helical" evidence="8">
    <location>
        <begin position="478"/>
        <end position="499"/>
    </location>
</feature>
<feature type="transmembrane region" description="Helical" evidence="8">
    <location>
        <begin position="312"/>
        <end position="335"/>
    </location>
</feature>
<evidence type="ECO:0000256" key="1">
    <source>
        <dbReference type="ARBA" id="ARBA00004429"/>
    </source>
</evidence>
<gene>
    <name evidence="9" type="ORF">BCR15_07880</name>
</gene>
<sequence length="511" mass="52569">MPGSSSRPGLHVAAAVVAAMVLLPIVVTVGRGAAVGWSEAVAYLVRPRIGMLLANTAVLTAITVPLSVALGTGAAWLVERTDLPGAGIWRALMLAPLAVPAFVSSYAWVSWQPGLVGLGGAALVTTLAYFPFVFLPVAALLRALDEGEEEAARSLGLGPFAAFRRAVLPRLRPAVSGGALLVALHLLAEYGVLAMMRYQTFTTAILQQYAVGFSDAQGSLLASVLLLLCLGVLTLEVVARGRRRVARIGSGSMRPPSRVPLGSWRWPALAGLAALAALSTAVPVILVLRWLVVGTSQSGAVADDLMRVTASTLGLAVLGGLTAVVLALPGALLLSRGGGWIATMLERATFVGSALPGVVVALALVGLAVSWAPGLYQTVALVVVAYAVLFLPRAMVSLRSGLAAAPPELSEAARSLGQGGAGVLRRVVLPLAAPSVLAGFVLVALAISTELTATLLLAPTGTDTLALSFWAASDELDYAAAAPYAAVMIVLSIPLTVVLRRQITHDRRATR</sequence>
<organism evidence="9 10">
    <name type="scientific">Tessaracoccus lapidicaptus</name>
    <dbReference type="NCBI Taxonomy" id="1427523"/>
    <lineage>
        <taxon>Bacteria</taxon>
        <taxon>Bacillati</taxon>
        <taxon>Actinomycetota</taxon>
        <taxon>Actinomycetes</taxon>
        <taxon>Propionibacteriales</taxon>
        <taxon>Propionibacteriaceae</taxon>
        <taxon>Tessaracoccus</taxon>
    </lineage>
</organism>
<accession>A0A1C0AIN9</accession>
<feature type="transmembrane region" description="Helical" evidence="8">
    <location>
        <begin position="174"/>
        <end position="196"/>
    </location>
</feature>
<comment type="similarity">
    <text evidence="8">Belongs to the binding-protein-dependent transport system permease family.</text>
</comment>
<dbReference type="Pfam" id="PF00528">
    <property type="entry name" value="BPD_transp_1"/>
    <property type="match status" value="2"/>
</dbReference>
<evidence type="ECO:0000256" key="8">
    <source>
        <dbReference type="RuleBase" id="RU363032"/>
    </source>
</evidence>
<feature type="transmembrane region" description="Helical" evidence="8">
    <location>
        <begin position="435"/>
        <end position="458"/>
    </location>
</feature>
<dbReference type="Proteomes" id="UP000093501">
    <property type="component" value="Unassembled WGS sequence"/>
</dbReference>
<keyword evidence="4" id="KW-0997">Cell inner membrane</keyword>
<feature type="transmembrane region" description="Helical" evidence="8">
    <location>
        <begin position="90"/>
        <end position="109"/>
    </location>
</feature>
<dbReference type="PANTHER" id="PTHR43357:SF3">
    <property type="entry name" value="FE(3+)-TRANSPORT SYSTEM PERMEASE PROTEIN FBPB 2"/>
    <property type="match status" value="1"/>
</dbReference>
<name>A0A1C0AIN9_9ACTN</name>
<keyword evidence="2 8" id="KW-0813">Transport</keyword>
<keyword evidence="5 8" id="KW-0812">Transmembrane</keyword>
<reference evidence="10" key="1">
    <citation type="submission" date="2016-07" db="EMBL/GenBank/DDBJ databases">
        <authorList>
            <person name="Florea S."/>
            <person name="Webb J.S."/>
            <person name="Jaromczyk J."/>
            <person name="Schardl C.L."/>
        </authorList>
    </citation>
    <scope>NUCLEOTIDE SEQUENCE [LARGE SCALE GENOMIC DNA]</scope>
    <source>
        <strain evidence="10">IPBSL-7</strain>
    </source>
</reference>
<keyword evidence="6 8" id="KW-1133">Transmembrane helix</keyword>
<evidence type="ECO:0000256" key="2">
    <source>
        <dbReference type="ARBA" id="ARBA00022448"/>
    </source>
</evidence>
<dbReference type="PANTHER" id="PTHR43357">
    <property type="entry name" value="INNER MEMBRANE ABC TRANSPORTER PERMEASE PROTEIN YDCV"/>
    <property type="match status" value="1"/>
</dbReference>
<feature type="transmembrane region" description="Helical" evidence="8">
    <location>
        <begin position="268"/>
        <end position="292"/>
    </location>
</feature>
<keyword evidence="10" id="KW-1185">Reference proteome</keyword>
<dbReference type="InterPro" id="IPR035906">
    <property type="entry name" value="MetI-like_sf"/>
</dbReference>
<dbReference type="PROSITE" id="PS50928">
    <property type="entry name" value="ABC_TM1"/>
    <property type="match status" value="2"/>
</dbReference>
<feature type="transmembrane region" description="Helical" evidence="8">
    <location>
        <begin position="12"/>
        <end position="37"/>
    </location>
</feature>
<protein>
    <submittedName>
        <fullName evidence="9">Iron ABC transporter permease</fullName>
    </submittedName>
</protein>
<comment type="caution">
    <text evidence="9">The sequence shown here is derived from an EMBL/GenBank/DDBJ whole genome shotgun (WGS) entry which is preliminary data.</text>
</comment>
<proteinExistence type="inferred from homology"/>
<dbReference type="InterPro" id="IPR000515">
    <property type="entry name" value="MetI-like"/>
</dbReference>
<feature type="transmembrane region" description="Helical" evidence="8">
    <location>
        <begin position="115"/>
        <end position="141"/>
    </location>
</feature>
<feature type="transmembrane region" description="Helical" evidence="8">
    <location>
        <begin position="216"/>
        <end position="238"/>
    </location>
</feature>
<dbReference type="AlphaFoldDB" id="A0A1C0AIN9"/>
<keyword evidence="3" id="KW-1003">Cell membrane</keyword>
<feature type="transmembrane region" description="Helical" evidence="8">
    <location>
        <begin position="347"/>
        <end position="369"/>
    </location>
</feature>
<evidence type="ECO:0000256" key="7">
    <source>
        <dbReference type="ARBA" id="ARBA00023136"/>
    </source>
</evidence>
<evidence type="ECO:0000313" key="10">
    <source>
        <dbReference type="Proteomes" id="UP000093501"/>
    </source>
</evidence>
<feature type="transmembrane region" description="Helical" evidence="8">
    <location>
        <begin position="375"/>
        <end position="392"/>
    </location>
</feature>
<dbReference type="Gene3D" id="1.10.3720.10">
    <property type="entry name" value="MetI-like"/>
    <property type="match status" value="2"/>
</dbReference>
<evidence type="ECO:0000256" key="3">
    <source>
        <dbReference type="ARBA" id="ARBA00022475"/>
    </source>
</evidence>
<evidence type="ECO:0000256" key="4">
    <source>
        <dbReference type="ARBA" id="ARBA00022519"/>
    </source>
</evidence>
<comment type="subcellular location">
    <subcellularLocation>
        <location evidence="1">Cell inner membrane</location>
        <topology evidence="1">Multi-pass membrane protein</topology>
    </subcellularLocation>
    <subcellularLocation>
        <location evidence="8">Cell membrane</location>
        <topology evidence="8">Multi-pass membrane protein</topology>
    </subcellularLocation>
</comment>
<dbReference type="GO" id="GO:0005886">
    <property type="term" value="C:plasma membrane"/>
    <property type="evidence" value="ECO:0007669"/>
    <property type="project" value="UniProtKB-SubCell"/>
</dbReference>
<dbReference type="EMBL" id="MBQD01000024">
    <property type="protein sequence ID" value="OCL31963.1"/>
    <property type="molecule type" value="Genomic_DNA"/>
</dbReference>
<evidence type="ECO:0000313" key="9">
    <source>
        <dbReference type="EMBL" id="OCL31963.1"/>
    </source>
</evidence>
<dbReference type="RefSeq" id="WP_068752311.1">
    <property type="nucleotide sequence ID" value="NZ_LR214441.1"/>
</dbReference>
<evidence type="ECO:0000256" key="6">
    <source>
        <dbReference type="ARBA" id="ARBA00022989"/>
    </source>
</evidence>
<feature type="transmembrane region" description="Helical" evidence="8">
    <location>
        <begin position="57"/>
        <end position="78"/>
    </location>
</feature>